<accession>A0ACB9XT94</accession>
<dbReference type="Proteomes" id="UP001057452">
    <property type="component" value="Chromosome 3"/>
</dbReference>
<organism evidence="1 2">
    <name type="scientific">Chaenocephalus aceratus</name>
    <name type="common">Blackfin icefish</name>
    <name type="synonym">Chaenichthys aceratus</name>
    <dbReference type="NCBI Taxonomy" id="36190"/>
    <lineage>
        <taxon>Eukaryota</taxon>
        <taxon>Metazoa</taxon>
        <taxon>Chordata</taxon>
        <taxon>Craniata</taxon>
        <taxon>Vertebrata</taxon>
        <taxon>Euteleostomi</taxon>
        <taxon>Actinopterygii</taxon>
        <taxon>Neopterygii</taxon>
        <taxon>Teleostei</taxon>
        <taxon>Neoteleostei</taxon>
        <taxon>Acanthomorphata</taxon>
        <taxon>Eupercaria</taxon>
        <taxon>Perciformes</taxon>
        <taxon>Notothenioidei</taxon>
        <taxon>Channichthyidae</taxon>
        <taxon>Chaenocephalus</taxon>
    </lineage>
</organism>
<evidence type="ECO:0000313" key="2">
    <source>
        <dbReference type="Proteomes" id="UP001057452"/>
    </source>
</evidence>
<evidence type="ECO:0000313" key="1">
    <source>
        <dbReference type="EMBL" id="KAI4830454.1"/>
    </source>
</evidence>
<gene>
    <name evidence="1" type="ORF">KUCAC02_002084</name>
</gene>
<reference evidence="1" key="1">
    <citation type="submission" date="2022-05" db="EMBL/GenBank/DDBJ databases">
        <title>Chromosome-level genome of Chaenocephalus aceratus.</title>
        <authorList>
            <person name="Park H."/>
        </authorList>
    </citation>
    <scope>NUCLEOTIDE SEQUENCE</scope>
    <source>
        <strain evidence="1">KU_202001</strain>
    </source>
</reference>
<proteinExistence type="predicted"/>
<protein>
    <submittedName>
        <fullName evidence="1">Uncharacterized protein</fullName>
    </submittedName>
</protein>
<sequence length="1078" mass="117701">MGGCHRSNPLQSFVQQEHTHFLPSLSEQEAVEFSLIEPGAEIKMLEEDMEGEVVMVRLGADEELDAVEDEEQGTSYMELKPSTTLLVPLELVEGQGLVDGSQLCLPGLQQTLVPDEQRTEANGSFSLMLDMDDDADTLPMENDLQCSDPPSLSPAVEALDKPEVIILDTDDQDPPGSGDISEKDQGKEMDTLDGIELDGTTESELAGLQTENTAENFETEDAKVQSDEEVVMLVEDHETAALSMSEPDPVEESSAEMLVEDQEQEGRSVSGPSPVGELPAQMLAEDNEPESLSDSGPIPVEEPTAGILAAEDQEPEVISLSELSPVEEPTADMPAEEDQEPEVLSLSEPSPVEEPTAEMPAEEDQGPEVLSLSEPSPVAEPTAEMPAEEDQGPEVLSLSEPSPVEEPTAEMPAEEDQGPEVISLSEPSPVEEPTADMPAEEDQGPEVISLSEPSPVEEPTADMPAEEDQGPEVILLSEPSPVEEPTAEMPAEEDQGPEVISLSEPSPVEEPTADMPAEEDQGPEVISLSEPSPVEEPTADMPAEEDQGPEVISLSEQSPVEEPTADMPAEEDQGPEVISLSEPSPVEEPTAEMPAEEDQGPEVISLSEPSPVEEPLAEMPAKEDQEPESLSDSEPNALEFIPPVVDDKDSMAEQDANREMGEEKEEPAPARVVISNSQPEEQPVLEAPSSQRKKKAPFTPTRRTTRGRTIAFTVPLQEEAEEELTSTLFPASPSRKSNQRKVQFTTPRRSSRNAKPEPPKEDVKEEIAMDTDNTTTSPARRRVSQKATSIRNGKKTESGGGATRLSNRITLSVYPQSSRKTIRETITDNIKESGDRLEPEVNSKTSCSNARRSTRTKLWDYPEEDHPLLDSPLEVHSETPVADALIKRLQDEKEKQEVVTKMVRTSKRSTKSSVEEVHFILPVNPSLIPEPEEEESNPGENSYIYSPSRRRTRAKRGQSPSPSEESAARVTRSRRKVVKEAPQDEIASEEDLGEMEKAASVSKTRKSGKRTAKSKAVLERPPIIEVELLSPLPSPADPLPRAQKRTKEGEPPAPGRNLRRKRIMETVFSKPVTRRKKL</sequence>
<name>A0ACB9XT94_CHAAC</name>
<dbReference type="EMBL" id="CM043787">
    <property type="protein sequence ID" value="KAI4830454.1"/>
    <property type="molecule type" value="Genomic_DNA"/>
</dbReference>
<comment type="caution">
    <text evidence="1">The sequence shown here is derived from an EMBL/GenBank/DDBJ whole genome shotgun (WGS) entry which is preliminary data.</text>
</comment>
<keyword evidence="2" id="KW-1185">Reference proteome</keyword>